<gene>
    <name evidence="1" type="ORF">I7278_00780</name>
</gene>
<dbReference type="AlphaFoldDB" id="A0A8H9MTJ0"/>
<proteinExistence type="predicted"/>
<organism evidence="1">
    <name type="scientific">Vibrio parahaemolyticus</name>
    <dbReference type="NCBI Taxonomy" id="670"/>
    <lineage>
        <taxon>Bacteria</taxon>
        <taxon>Pseudomonadati</taxon>
        <taxon>Pseudomonadota</taxon>
        <taxon>Gammaproteobacteria</taxon>
        <taxon>Vibrionales</taxon>
        <taxon>Vibrionaceae</taxon>
        <taxon>Vibrio</taxon>
    </lineage>
</organism>
<comment type="caution">
    <text evidence="1">The sequence shown here is derived from an EMBL/GenBank/DDBJ whole genome shotgun (WGS) entry which is preliminary data.</text>
</comment>
<reference evidence="1" key="2">
    <citation type="submission" date="2019-12" db="EMBL/GenBank/DDBJ databases">
        <authorList>
            <consortium name="NCBI Pathogen Detection Project"/>
        </authorList>
    </citation>
    <scope>NUCLEOTIDE SEQUENCE</scope>
    <source>
        <strain evidence="1">1930</strain>
    </source>
</reference>
<evidence type="ECO:0000313" key="1">
    <source>
        <dbReference type="EMBL" id="HAS6675337.1"/>
    </source>
</evidence>
<evidence type="ECO:0008006" key="2">
    <source>
        <dbReference type="Google" id="ProtNLM"/>
    </source>
</evidence>
<dbReference type="InterPro" id="IPR006498">
    <property type="entry name" value="Tail_tube"/>
</dbReference>
<dbReference type="Proteomes" id="UP000856022">
    <property type="component" value="Unassembled WGS sequence"/>
</dbReference>
<name>A0A8H9MTJ0_VIBPH</name>
<accession>A0A8H9MTJ0</accession>
<dbReference type="RefSeq" id="WP_025818812.1">
    <property type="nucleotide sequence ID" value="NZ_CP046412.1"/>
</dbReference>
<sequence>MAENHVTKRNHMCFINETQYIGRVKAITAEPQFKVETFSALGGIGDMEIPNGDYEALNANVEFDSTAPADLKQLTKNGGYVAIRALCDVRGLDVTTGTRRQDGVVTRIWGYVKNPPATHHTKEKVAYTAQMSVFRIEISNNSGRLFELDFVNGVRYPADEPGSGGITISL</sequence>
<dbReference type="EMBL" id="DACQKT010000001">
    <property type="protein sequence ID" value="HAS6675337.1"/>
    <property type="molecule type" value="Genomic_DNA"/>
</dbReference>
<protein>
    <recommendedName>
        <fullName evidence="2">Phage major tail tube protein</fullName>
    </recommendedName>
</protein>
<dbReference type="Pfam" id="PF04985">
    <property type="entry name" value="Phage_tube"/>
    <property type="match status" value="1"/>
</dbReference>
<reference evidence="1" key="1">
    <citation type="journal article" date="2018" name="Genome Biol.">
        <title>SKESA: strategic k-mer extension for scrupulous assemblies.</title>
        <authorList>
            <person name="Souvorov A."/>
            <person name="Agarwala R."/>
            <person name="Lipman D.J."/>
        </authorList>
    </citation>
    <scope>NUCLEOTIDE SEQUENCE</scope>
    <source>
        <strain evidence="1">1930</strain>
    </source>
</reference>